<organism evidence="1 2">
    <name type="scientific">Smallanthus sonchifolius</name>
    <dbReference type="NCBI Taxonomy" id="185202"/>
    <lineage>
        <taxon>Eukaryota</taxon>
        <taxon>Viridiplantae</taxon>
        <taxon>Streptophyta</taxon>
        <taxon>Embryophyta</taxon>
        <taxon>Tracheophyta</taxon>
        <taxon>Spermatophyta</taxon>
        <taxon>Magnoliopsida</taxon>
        <taxon>eudicotyledons</taxon>
        <taxon>Gunneridae</taxon>
        <taxon>Pentapetalae</taxon>
        <taxon>asterids</taxon>
        <taxon>campanulids</taxon>
        <taxon>Asterales</taxon>
        <taxon>Asteraceae</taxon>
        <taxon>Asteroideae</taxon>
        <taxon>Heliantheae alliance</taxon>
        <taxon>Millerieae</taxon>
        <taxon>Smallanthus</taxon>
    </lineage>
</organism>
<gene>
    <name evidence="1" type="ORF">L1987_26894</name>
</gene>
<reference evidence="2" key="1">
    <citation type="journal article" date="2022" name="Mol. Ecol. Resour.">
        <title>The genomes of chicory, endive, great burdock and yacon provide insights into Asteraceae palaeo-polyploidization history and plant inulin production.</title>
        <authorList>
            <person name="Fan W."/>
            <person name="Wang S."/>
            <person name="Wang H."/>
            <person name="Wang A."/>
            <person name="Jiang F."/>
            <person name="Liu H."/>
            <person name="Zhao H."/>
            <person name="Xu D."/>
            <person name="Zhang Y."/>
        </authorList>
    </citation>
    <scope>NUCLEOTIDE SEQUENCE [LARGE SCALE GENOMIC DNA]</scope>
    <source>
        <strain evidence="2">cv. Yunnan</strain>
    </source>
</reference>
<sequence length="294" mass="32689">MDCIVKSIVQGGALPQYSQGLQERQSRNKERGDESGNTTSPTSGDCELQMDLNLHVEQQQQEDNTIIHARAGQLGIENIVGPHAIPGLLRLPFALRMKDLGSLVHNQRLQDISVQSGATILILSGDNMRRNRLAELELWGTLAAIRDARSIIERVIKQTYADAFGVRYVPPALMPLDVVGAPTFWRRRISLFKADLLLGVNDVNIVRWETLTGAWIQVDPFQCDRDEVQLAERSLVAELLEIESRHSGVEGGAGSGWKWWGFLSARCHFTSQGYDVDPHLKVLGGPKPLILKVK</sequence>
<proteinExistence type="predicted"/>
<protein>
    <submittedName>
        <fullName evidence="1">Uncharacterized protein</fullName>
    </submittedName>
</protein>
<accession>A0ACB9I9R4</accession>
<name>A0ACB9I9R4_9ASTR</name>
<reference evidence="1 2" key="2">
    <citation type="journal article" date="2022" name="Mol. Ecol. Resour.">
        <title>The genomes of chicory, endive, great burdock and yacon provide insights into Asteraceae paleo-polyploidization history and plant inulin production.</title>
        <authorList>
            <person name="Fan W."/>
            <person name="Wang S."/>
            <person name="Wang H."/>
            <person name="Wang A."/>
            <person name="Jiang F."/>
            <person name="Liu H."/>
            <person name="Zhao H."/>
            <person name="Xu D."/>
            <person name="Zhang Y."/>
        </authorList>
    </citation>
    <scope>NUCLEOTIDE SEQUENCE [LARGE SCALE GENOMIC DNA]</scope>
    <source>
        <strain evidence="2">cv. Yunnan</strain>
        <tissue evidence="1">Leaves</tissue>
    </source>
</reference>
<comment type="caution">
    <text evidence="1">The sequence shown here is derived from an EMBL/GenBank/DDBJ whole genome shotgun (WGS) entry which is preliminary data.</text>
</comment>
<dbReference type="EMBL" id="CM042026">
    <property type="protein sequence ID" value="KAI3804968.1"/>
    <property type="molecule type" value="Genomic_DNA"/>
</dbReference>
<evidence type="ECO:0000313" key="1">
    <source>
        <dbReference type="EMBL" id="KAI3804968.1"/>
    </source>
</evidence>
<keyword evidence="2" id="KW-1185">Reference proteome</keyword>
<evidence type="ECO:0000313" key="2">
    <source>
        <dbReference type="Proteomes" id="UP001056120"/>
    </source>
</evidence>
<dbReference type="Proteomes" id="UP001056120">
    <property type="component" value="Linkage Group LG09"/>
</dbReference>